<dbReference type="RefSeq" id="WP_320337501.1">
    <property type="nucleotide sequence ID" value="NZ_JASFAG010000005.1"/>
</dbReference>
<comment type="caution">
    <text evidence="1">The sequence shown here is derived from an EMBL/GenBank/DDBJ whole genome shotgun (WGS) entry which is preliminary data.</text>
</comment>
<evidence type="ECO:0000313" key="1">
    <source>
        <dbReference type="EMBL" id="MDX9679354.1"/>
    </source>
</evidence>
<organism evidence="1 2">
    <name type="scientific">Pseudomonas zeae</name>
    <dbReference type="NCBI Taxonomy" id="2745510"/>
    <lineage>
        <taxon>Bacteria</taxon>
        <taxon>Pseudomonadati</taxon>
        <taxon>Pseudomonadota</taxon>
        <taxon>Gammaproteobacteria</taxon>
        <taxon>Pseudomonadales</taxon>
        <taxon>Pseudomonadaceae</taxon>
        <taxon>Pseudomonas</taxon>
    </lineage>
</organism>
<evidence type="ECO:0000313" key="2">
    <source>
        <dbReference type="Proteomes" id="UP001287024"/>
    </source>
</evidence>
<name>A0ABU5BTA2_9PSED</name>
<sequence length="71" mass="7856">MASEYSLSVVIEKMYENQLGLEAALMELVLLVEQQGYKVEGENARVALERIGENAGFIKQGLARLRAVGEE</sequence>
<proteinExistence type="predicted"/>
<accession>A0ABU5BTA2</accession>
<gene>
    <name evidence="1" type="ORF">QMK45_26075</name>
</gene>
<reference evidence="1 2" key="1">
    <citation type="submission" date="2023-05" db="EMBL/GenBank/DDBJ databases">
        <title>Siderophore-mediated competition between Bacillus subtilis and Pseudomonas marginalis.</title>
        <authorList>
            <person name="Lyng M."/>
            <person name="Joergensen J.P.B."/>
            <person name="Schostag M.D."/>
            <person name="Jarmusch S.A."/>
            <person name="Aguilar D.K.C."/>
            <person name="Andrade C.N.L."/>
            <person name="Kovacs A.T."/>
        </authorList>
    </citation>
    <scope>NUCLEOTIDE SEQUENCE [LARGE SCALE GENOMIC DNA]</scope>
    <source>
        <strain evidence="1 2">P8_72</strain>
    </source>
</reference>
<keyword evidence="2" id="KW-1185">Reference proteome</keyword>
<dbReference type="Proteomes" id="UP001287024">
    <property type="component" value="Unassembled WGS sequence"/>
</dbReference>
<protein>
    <submittedName>
        <fullName evidence="1">Uncharacterized protein</fullName>
    </submittedName>
</protein>
<dbReference type="EMBL" id="JASFAG010000005">
    <property type="protein sequence ID" value="MDX9679354.1"/>
    <property type="molecule type" value="Genomic_DNA"/>
</dbReference>